<evidence type="ECO:0000256" key="9">
    <source>
        <dbReference type="ARBA" id="ARBA00023211"/>
    </source>
</evidence>
<dbReference type="Proteomes" id="UP000238882">
    <property type="component" value="Unassembled WGS sequence"/>
</dbReference>
<keyword evidence="8" id="KW-0460">Magnesium</keyword>
<proteinExistence type="inferred from homology"/>
<dbReference type="EC" id="6.3.2.3" evidence="10"/>
<dbReference type="InterPro" id="IPR011761">
    <property type="entry name" value="ATP-grasp"/>
</dbReference>
<organism evidence="12 13">
    <name type="scientific">Polaribacter porphyrae</name>
    <dbReference type="NCBI Taxonomy" id="1137780"/>
    <lineage>
        <taxon>Bacteria</taxon>
        <taxon>Pseudomonadati</taxon>
        <taxon>Bacteroidota</taxon>
        <taxon>Flavobacteriia</taxon>
        <taxon>Flavobacteriales</taxon>
        <taxon>Flavobacteriaceae</taxon>
    </lineage>
</organism>
<feature type="domain" description="ATP-grasp" evidence="11">
    <location>
        <begin position="138"/>
        <end position="321"/>
    </location>
</feature>
<name>A0A2S7WL33_9FLAO</name>
<evidence type="ECO:0000259" key="11">
    <source>
        <dbReference type="PROSITE" id="PS50975"/>
    </source>
</evidence>
<comment type="similarity">
    <text evidence="10">Belongs to the prokaryotic GSH synthase family.</text>
</comment>
<dbReference type="NCBIfam" id="NF003573">
    <property type="entry name" value="PRK05246.1"/>
    <property type="match status" value="1"/>
</dbReference>
<dbReference type="InterPro" id="IPR004218">
    <property type="entry name" value="GSHS_ATP-bd"/>
</dbReference>
<dbReference type="RefSeq" id="WP_105014867.1">
    <property type="nucleotide sequence ID" value="NZ_MSCN01000001.1"/>
</dbReference>
<gene>
    <name evidence="10" type="primary">gshB</name>
    <name evidence="12" type="ORF">BTO18_03345</name>
</gene>
<sequence length="344" mass="38386">MNVCFLMYPWEDIKSPENDTSLTLIHECVKRGHGVAICTPSNLTIRNSVTNAFCTILNRAEKISSSIKTFYNKTTTREEMLPLAGFDVIFMRAEPPLDPLMLNFLDSVKDDVFIINSVQGMREANNKLYTAVFEDPNNEIIPVTHVSKNKNYLIKMIEESNSDKMILKPLNGFGGSGVILIEKSAMGNINSLLDFYISKGDGGSEYVILQEYIEGADQGDVRVLLLNGLPIGAMRRIPGEKDHRSNVSAGGRVAKHKLTKQEKILCEKIGPKLVKDGLYFVGIDVIGGKLVEVNVMSPGGITYMNKVYKTRIQEKVVNFMESKVLERDAAFLRKSKLKKLVDEA</sequence>
<evidence type="ECO:0000256" key="6">
    <source>
        <dbReference type="ARBA" id="ARBA00022741"/>
    </source>
</evidence>
<comment type="catalytic activity">
    <reaction evidence="10">
        <text>gamma-L-glutamyl-L-cysteine + glycine + ATP = glutathione + ADP + phosphate + H(+)</text>
        <dbReference type="Rhea" id="RHEA:13557"/>
        <dbReference type="ChEBI" id="CHEBI:15378"/>
        <dbReference type="ChEBI" id="CHEBI:30616"/>
        <dbReference type="ChEBI" id="CHEBI:43474"/>
        <dbReference type="ChEBI" id="CHEBI:57305"/>
        <dbReference type="ChEBI" id="CHEBI:57925"/>
        <dbReference type="ChEBI" id="CHEBI:58173"/>
        <dbReference type="ChEBI" id="CHEBI:456216"/>
        <dbReference type="EC" id="6.3.2.3"/>
    </reaction>
</comment>
<evidence type="ECO:0000256" key="5">
    <source>
        <dbReference type="ARBA" id="ARBA00022723"/>
    </source>
</evidence>
<dbReference type="Gene3D" id="3.30.470.20">
    <property type="entry name" value="ATP-grasp fold, B domain"/>
    <property type="match status" value="1"/>
</dbReference>
<keyword evidence="7 10" id="KW-0067">ATP-binding</keyword>
<evidence type="ECO:0000256" key="8">
    <source>
        <dbReference type="ARBA" id="ARBA00022842"/>
    </source>
</evidence>
<evidence type="ECO:0000313" key="13">
    <source>
        <dbReference type="Proteomes" id="UP000238882"/>
    </source>
</evidence>
<dbReference type="InterPro" id="IPR013815">
    <property type="entry name" value="ATP_grasp_subdomain_1"/>
</dbReference>
<dbReference type="Pfam" id="PF02951">
    <property type="entry name" value="GSH-S_N"/>
    <property type="match status" value="1"/>
</dbReference>
<dbReference type="InterPro" id="IPR006284">
    <property type="entry name" value="Glut_synth_pro"/>
</dbReference>
<dbReference type="SUPFAM" id="SSF52440">
    <property type="entry name" value="PreATP-grasp domain"/>
    <property type="match status" value="1"/>
</dbReference>
<keyword evidence="4 10" id="KW-0317">Glutathione biosynthesis</keyword>
<dbReference type="GO" id="GO:0005524">
    <property type="term" value="F:ATP binding"/>
    <property type="evidence" value="ECO:0007669"/>
    <property type="project" value="UniProtKB-UniRule"/>
</dbReference>
<evidence type="ECO:0000256" key="4">
    <source>
        <dbReference type="ARBA" id="ARBA00022684"/>
    </source>
</evidence>
<dbReference type="Gene3D" id="3.40.50.20">
    <property type="match status" value="1"/>
</dbReference>
<dbReference type="SUPFAM" id="SSF56059">
    <property type="entry name" value="Glutathione synthetase ATP-binding domain-like"/>
    <property type="match status" value="1"/>
</dbReference>
<reference evidence="12 13" key="1">
    <citation type="submission" date="2016-12" db="EMBL/GenBank/DDBJ databases">
        <title>Trade-off between light-utilization and light-protection in marine flavobacteria.</title>
        <authorList>
            <person name="Kumagai Y."/>
            <person name="Yoshizawa S."/>
            <person name="Kogure K."/>
            <person name="Iwasaki W."/>
        </authorList>
    </citation>
    <scope>NUCLEOTIDE SEQUENCE [LARGE SCALE GENOMIC DNA]</scope>
    <source>
        <strain evidence="12 13">NBRC 108759</strain>
    </source>
</reference>
<dbReference type="Pfam" id="PF02955">
    <property type="entry name" value="GSH-S_ATP"/>
    <property type="match status" value="1"/>
</dbReference>
<evidence type="ECO:0000256" key="10">
    <source>
        <dbReference type="HAMAP-Rule" id="MF_00162"/>
    </source>
</evidence>
<keyword evidence="9" id="KW-0464">Manganese</keyword>
<dbReference type="GO" id="GO:0005737">
    <property type="term" value="C:cytoplasm"/>
    <property type="evidence" value="ECO:0007669"/>
    <property type="project" value="TreeGrafter"/>
</dbReference>
<dbReference type="PROSITE" id="PS50975">
    <property type="entry name" value="ATP_GRASP"/>
    <property type="match status" value="1"/>
</dbReference>
<evidence type="ECO:0000256" key="1">
    <source>
        <dbReference type="ARBA" id="ARBA00001936"/>
    </source>
</evidence>
<keyword evidence="6 10" id="KW-0547">Nucleotide-binding</keyword>
<dbReference type="OrthoDB" id="9785415at2"/>
<comment type="cofactor">
    <cofactor evidence="1">
        <name>Mn(2+)</name>
        <dbReference type="ChEBI" id="CHEBI:29035"/>
    </cofactor>
</comment>
<dbReference type="EMBL" id="MSCN01000001">
    <property type="protein sequence ID" value="PQJ78283.1"/>
    <property type="molecule type" value="Genomic_DNA"/>
</dbReference>
<evidence type="ECO:0000256" key="7">
    <source>
        <dbReference type="ARBA" id="ARBA00022840"/>
    </source>
</evidence>
<evidence type="ECO:0000256" key="2">
    <source>
        <dbReference type="ARBA" id="ARBA00001946"/>
    </source>
</evidence>
<dbReference type="GO" id="GO:0004363">
    <property type="term" value="F:glutathione synthase activity"/>
    <property type="evidence" value="ECO:0007669"/>
    <property type="project" value="UniProtKB-UniRule"/>
</dbReference>
<dbReference type="InterPro" id="IPR016185">
    <property type="entry name" value="PreATP-grasp_dom_sf"/>
</dbReference>
<keyword evidence="13" id="KW-1185">Reference proteome</keyword>
<dbReference type="AlphaFoldDB" id="A0A2S7WL33"/>
<keyword evidence="3 10" id="KW-0436">Ligase</keyword>
<evidence type="ECO:0000313" key="12">
    <source>
        <dbReference type="EMBL" id="PQJ78283.1"/>
    </source>
</evidence>
<dbReference type="InterPro" id="IPR004215">
    <property type="entry name" value="GSHS_N"/>
</dbReference>
<dbReference type="NCBIfam" id="NF009110">
    <property type="entry name" value="PRK12458.1"/>
    <property type="match status" value="1"/>
</dbReference>
<dbReference type="HAMAP" id="MF_00162">
    <property type="entry name" value="GSH_S"/>
    <property type="match status" value="1"/>
</dbReference>
<evidence type="ECO:0000256" key="3">
    <source>
        <dbReference type="ARBA" id="ARBA00022598"/>
    </source>
</evidence>
<dbReference type="PANTHER" id="PTHR21621:SF4">
    <property type="entry name" value="GLUTATHIONE SYNTHETASE"/>
    <property type="match status" value="1"/>
</dbReference>
<dbReference type="UniPathway" id="UPA00142">
    <property type="reaction ID" value="UER00210"/>
</dbReference>
<dbReference type="Gene3D" id="3.30.1490.20">
    <property type="entry name" value="ATP-grasp fold, A domain"/>
    <property type="match status" value="1"/>
</dbReference>
<keyword evidence="5" id="KW-0479">Metal-binding</keyword>
<accession>A0A2S7WL33</accession>
<protein>
    <recommendedName>
        <fullName evidence="10">Glutathione synthetase</fullName>
        <ecNumber evidence="10">6.3.2.3</ecNumber>
    </recommendedName>
    <alternativeName>
        <fullName evidence="10">GSH synthetase</fullName>
        <shortName evidence="10">GSH-S</shortName>
        <shortName evidence="10">GSHase</shortName>
    </alternativeName>
    <alternativeName>
        <fullName evidence="10">Glutathione synthase</fullName>
    </alternativeName>
</protein>
<dbReference type="GO" id="GO:0046872">
    <property type="term" value="F:metal ion binding"/>
    <property type="evidence" value="ECO:0007669"/>
    <property type="project" value="UniProtKB-KW"/>
</dbReference>
<comment type="cofactor">
    <cofactor evidence="2">
        <name>Mg(2+)</name>
        <dbReference type="ChEBI" id="CHEBI:18420"/>
    </cofactor>
</comment>
<comment type="caution">
    <text evidence="12">The sequence shown here is derived from an EMBL/GenBank/DDBJ whole genome shotgun (WGS) entry which is preliminary data.</text>
</comment>
<comment type="pathway">
    <text evidence="10">Sulfur metabolism; glutathione biosynthesis; glutathione from L-cysteine and L-glutamate: step 2/2.</text>
</comment>
<dbReference type="PANTHER" id="PTHR21621">
    <property type="entry name" value="RIBOSOMAL PROTEIN S6 MODIFICATION PROTEIN"/>
    <property type="match status" value="1"/>
</dbReference>